<dbReference type="PANTHER" id="PTHR37708:SF2">
    <property type="entry name" value="HOMEOBOX HOX-B3-LIKE PROTEIN"/>
    <property type="match status" value="1"/>
</dbReference>
<gene>
    <name evidence="2" type="ORF">GIB67_037501</name>
</gene>
<dbReference type="PANTHER" id="PTHR37708">
    <property type="entry name" value="HOMEOBOX HOX-B3-LIKE PROTEIN"/>
    <property type="match status" value="1"/>
</dbReference>
<organism evidence="2 3">
    <name type="scientific">Kingdonia uniflora</name>
    <dbReference type="NCBI Taxonomy" id="39325"/>
    <lineage>
        <taxon>Eukaryota</taxon>
        <taxon>Viridiplantae</taxon>
        <taxon>Streptophyta</taxon>
        <taxon>Embryophyta</taxon>
        <taxon>Tracheophyta</taxon>
        <taxon>Spermatophyta</taxon>
        <taxon>Magnoliopsida</taxon>
        <taxon>Ranunculales</taxon>
        <taxon>Circaeasteraceae</taxon>
        <taxon>Kingdonia</taxon>
    </lineage>
</organism>
<dbReference type="Proteomes" id="UP000541444">
    <property type="component" value="Unassembled WGS sequence"/>
</dbReference>
<dbReference type="EMBL" id="JACGCM010002822">
    <property type="protein sequence ID" value="KAF6134974.1"/>
    <property type="molecule type" value="Genomic_DNA"/>
</dbReference>
<protein>
    <submittedName>
        <fullName evidence="2">Uncharacterized protein</fullName>
    </submittedName>
</protein>
<feature type="region of interest" description="Disordered" evidence="1">
    <location>
        <begin position="178"/>
        <end position="200"/>
    </location>
</feature>
<keyword evidence="3" id="KW-1185">Reference proteome</keyword>
<name>A0A7J7KXG9_9MAGN</name>
<evidence type="ECO:0000313" key="3">
    <source>
        <dbReference type="Proteomes" id="UP000541444"/>
    </source>
</evidence>
<comment type="caution">
    <text evidence="2">The sequence shown here is derived from an EMBL/GenBank/DDBJ whole genome shotgun (WGS) entry which is preliminary data.</text>
</comment>
<proteinExistence type="predicted"/>
<dbReference type="AlphaFoldDB" id="A0A7J7KXG9"/>
<reference evidence="2 3" key="1">
    <citation type="journal article" date="2020" name="IScience">
        <title>Genome Sequencing of the Endangered Kingdonia uniflora (Circaeasteraceae, Ranunculales) Reveals Potential Mechanisms of Evolutionary Specialization.</title>
        <authorList>
            <person name="Sun Y."/>
            <person name="Deng T."/>
            <person name="Zhang A."/>
            <person name="Moore M.J."/>
            <person name="Landis J.B."/>
            <person name="Lin N."/>
            <person name="Zhang H."/>
            <person name="Zhang X."/>
            <person name="Huang J."/>
            <person name="Zhang X."/>
            <person name="Sun H."/>
            <person name="Wang H."/>
        </authorList>
    </citation>
    <scope>NUCLEOTIDE SEQUENCE [LARGE SCALE GENOMIC DNA]</scope>
    <source>
        <strain evidence="2">TB1705</strain>
        <tissue evidence="2">Leaf</tissue>
    </source>
</reference>
<accession>A0A7J7KXG9</accession>
<sequence>MMSGINVISSQSQPSQESFFFSMDPTMSLIFSQNPISQNFTIQRGPNYNAYAQLRESRLKLKLKQQQEHVEEPKKRVTFQSGVVKTERSINMVSNVARSVPDFSAVLRKENRKPLEITPTTSSLSKYSKVGLLRSLGGSKSASGVEKRGGGGGTLARKSYASFEELKGIASGVAAAINEEGGKGSSSRGSSRTILGHRQY</sequence>
<evidence type="ECO:0000256" key="1">
    <source>
        <dbReference type="SAM" id="MobiDB-lite"/>
    </source>
</evidence>
<dbReference type="OrthoDB" id="755797at2759"/>
<evidence type="ECO:0000313" key="2">
    <source>
        <dbReference type="EMBL" id="KAF6134974.1"/>
    </source>
</evidence>